<reference evidence="3" key="1">
    <citation type="journal article" date="2019" name="Int. J. Syst. Evol. Microbiol.">
        <title>The Global Catalogue of Microorganisms (GCM) 10K type strain sequencing project: providing services to taxonomists for standard genome sequencing and annotation.</title>
        <authorList>
            <consortium name="The Broad Institute Genomics Platform"/>
            <consortium name="The Broad Institute Genome Sequencing Center for Infectious Disease"/>
            <person name="Wu L."/>
            <person name="Ma J."/>
        </authorList>
    </citation>
    <scope>NUCLEOTIDE SEQUENCE [LARGE SCALE GENOMIC DNA]</scope>
    <source>
        <strain evidence="3">CCUG 50353</strain>
    </source>
</reference>
<dbReference type="RefSeq" id="WP_378140543.1">
    <property type="nucleotide sequence ID" value="NZ_JBHSEF010000010.1"/>
</dbReference>
<sequence length="223" mass="24612">MRIGIIHATPNAVQPLNEAFSQLAPDFTIFNFVDEYLQYYANQINGIDETVYQEFVRLAVRAQQAQVDFIVVACTVLTPIVDVVKPFVNIPVIAVDRPMLEAAVSGYEKIGIVATNAPSGPATREQLIQLAKELNKEINVFVEIDVEAMKQLKLGNINEHNTLNALAAQKLKEKGAECIILAQVTQASAEETVKQFTNLKVLTSPKEAVKKILSNHKLGDELK</sequence>
<dbReference type="Proteomes" id="UP001595733">
    <property type="component" value="Unassembled WGS sequence"/>
</dbReference>
<dbReference type="Pfam" id="PF01177">
    <property type="entry name" value="Asp_Glu_race"/>
    <property type="match status" value="1"/>
</dbReference>
<dbReference type="InterPro" id="IPR001920">
    <property type="entry name" value="Asp/Glu_race"/>
</dbReference>
<comment type="caution">
    <text evidence="2">The sequence shown here is derived from an EMBL/GenBank/DDBJ whole genome shotgun (WGS) entry which is preliminary data.</text>
</comment>
<name>A0ABV8UTA4_9BACL</name>
<proteinExistence type="inferred from homology"/>
<protein>
    <submittedName>
        <fullName evidence="2">Aspartate/glutamate racemase family protein</fullName>
    </submittedName>
</protein>
<dbReference type="InterPro" id="IPR015942">
    <property type="entry name" value="Asp/Glu/hydantoin_racemase"/>
</dbReference>
<dbReference type="SUPFAM" id="SSF53681">
    <property type="entry name" value="Aspartate/glutamate racemase"/>
    <property type="match status" value="1"/>
</dbReference>
<evidence type="ECO:0000256" key="1">
    <source>
        <dbReference type="ARBA" id="ARBA00038414"/>
    </source>
</evidence>
<evidence type="ECO:0000313" key="2">
    <source>
        <dbReference type="EMBL" id="MFC4354279.1"/>
    </source>
</evidence>
<evidence type="ECO:0000313" key="3">
    <source>
        <dbReference type="Proteomes" id="UP001595733"/>
    </source>
</evidence>
<dbReference type="EMBL" id="JBHSEF010000010">
    <property type="protein sequence ID" value="MFC4354279.1"/>
    <property type="molecule type" value="Genomic_DNA"/>
</dbReference>
<dbReference type="Gene3D" id="3.40.50.12500">
    <property type="match status" value="1"/>
</dbReference>
<keyword evidence="3" id="KW-1185">Reference proteome</keyword>
<dbReference type="InterPro" id="IPR053714">
    <property type="entry name" value="Iso_Racemase_Enz_sf"/>
</dbReference>
<accession>A0ABV8UTA4</accession>
<gene>
    <name evidence="2" type="ORF">ACFO0S_04225</name>
</gene>
<comment type="similarity">
    <text evidence="1">Belongs to the HyuE racemase family.</text>
</comment>
<organism evidence="2 3">
    <name type="scientific">Chryseomicrobium palamuruense</name>
    <dbReference type="NCBI Taxonomy" id="682973"/>
    <lineage>
        <taxon>Bacteria</taxon>
        <taxon>Bacillati</taxon>
        <taxon>Bacillota</taxon>
        <taxon>Bacilli</taxon>
        <taxon>Bacillales</taxon>
        <taxon>Caryophanaceae</taxon>
        <taxon>Chryseomicrobium</taxon>
    </lineage>
</organism>